<feature type="compositionally biased region" description="Polar residues" evidence="1">
    <location>
        <begin position="238"/>
        <end position="250"/>
    </location>
</feature>
<gene>
    <name evidence="2" type="ORF">B0T18DRAFT_164161</name>
</gene>
<sequence length="265" mass="28403">MRAGAKTGIASFCTLSIIRSQARSVRPEANRLPRRLLKISHLASPPLLNSEQSNSVQGMPMSKKTPEIKLLNRPEMSPPPQTGCLHLMAQVLVHDVPSLLSSFHLIRSLECRPLKHGAPAANRLGNLNNPSSPEPGSGGGGRGFPETPPGHNMKGGVPSPGGCSATCHEAMPPKKYIWRSAAVSTRLSESHPPEAQCRNTPTARFSPVCHAAGHRRTTDGDQQSLPADQVRRRLGATAPQQIGINSSWGKSSRFDHNVRIGNGQS</sequence>
<keyword evidence="3" id="KW-1185">Reference proteome</keyword>
<comment type="caution">
    <text evidence="2">The sequence shown here is derived from an EMBL/GenBank/DDBJ whole genome shotgun (WGS) entry which is preliminary data.</text>
</comment>
<accession>A0AA40EWU0</accession>
<feature type="region of interest" description="Disordered" evidence="1">
    <location>
        <begin position="235"/>
        <end position="265"/>
    </location>
</feature>
<evidence type="ECO:0000313" key="3">
    <source>
        <dbReference type="Proteomes" id="UP001172155"/>
    </source>
</evidence>
<proteinExistence type="predicted"/>
<organism evidence="2 3">
    <name type="scientific">Schizothecium vesticola</name>
    <dbReference type="NCBI Taxonomy" id="314040"/>
    <lineage>
        <taxon>Eukaryota</taxon>
        <taxon>Fungi</taxon>
        <taxon>Dikarya</taxon>
        <taxon>Ascomycota</taxon>
        <taxon>Pezizomycotina</taxon>
        <taxon>Sordariomycetes</taxon>
        <taxon>Sordariomycetidae</taxon>
        <taxon>Sordariales</taxon>
        <taxon>Schizotheciaceae</taxon>
        <taxon>Schizothecium</taxon>
    </lineage>
</organism>
<feature type="region of interest" description="Disordered" evidence="1">
    <location>
        <begin position="121"/>
        <end position="166"/>
    </location>
</feature>
<reference evidence="2" key="1">
    <citation type="submission" date="2023-06" db="EMBL/GenBank/DDBJ databases">
        <title>Genome-scale phylogeny and comparative genomics of the fungal order Sordariales.</title>
        <authorList>
            <consortium name="Lawrence Berkeley National Laboratory"/>
            <person name="Hensen N."/>
            <person name="Bonometti L."/>
            <person name="Westerberg I."/>
            <person name="Brannstrom I.O."/>
            <person name="Guillou S."/>
            <person name="Cros-Aarteil S."/>
            <person name="Calhoun S."/>
            <person name="Haridas S."/>
            <person name="Kuo A."/>
            <person name="Mondo S."/>
            <person name="Pangilinan J."/>
            <person name="Riley R."/>
            <person name="LaButti K."/>
            <person name="Andreopoulos B."/>
            <person name="Lipzen A."/>
            <person name="Chen C."/>
            <person name="Yanf M."/>
            <person name="Daum C."/>
            <person name="Ng V."/>
            <person name="Clum A."/>
            <person name="Steindorff A."/>
            <person name="Ohm R."/>
            <person name="Martin F."/>
            <person name="Silar P."/>
            <person name="Natvig D."/>
            <person name="Lalanne C."/>
            <person name="Gautier V."/>
            <person name="Ament-velasquez S.L."/>
            <person name="Kruys A."/>
            <person name="Hutchinson M.I."/>
            <person name="Powell A.J."/>
            <person name="Barry K."/>
            <person name="Miller A.N."/>
            <person name="Grigoriev I.V."/>
            <person name="Debuchy R."/>
            <person name="Gladieux P."/>
            <person name="Thoren M.H."/>
            <person name="Johannesson H."/>
        </authorList>
    </citation>
    <scope>NUCLEOTIDE SEQUENCE</scope>
    <source>
        <strain evidence="2">SMH3187-1</strain>
    </source>
</reference>
<dbReference type="Proteomes" id="UP001172155">
    <property type="component" value="Unassembled WGS sequence"/>
</dbReference>
<protein>
    <submittedName>
        <fullName evidence="2">Uncharacterized protein</fullName>
    </submittedName>
</protein>
<evidence type="ECO:0000256" key="1">
    <source>
        <dbReference type="SAM" id="MobiDB-lite"/>
    </source>
</evidence>
<dbReference type="EMBL" id="JAUKUD010000004">
    <property type="protein sequence ID" value="KAK0747018.1"/>
    <property type="molecule type" value="Genomic_DNA"/>
</dbReference>
<dbReference type="AlphaFoldDB" id="A0AA40EWU0"/>
<name>A0AA40EWU0_9PEZI</name>
<evidence type="ECO:0000313" key="2">
    <source>
        <dbReference type="EMBL" id="KAK0747018.1"/>
    </source>
</evidence>